<keyword evidence="3" id="KW-0443">Lipid metabolism</keyword>
<dbReference type="PANTHER" id="PTHR38764:SF1">
    <property type="entry name" value="ACYL CARRIER PROTEIN PHOSPHODIESTERASE"/>
    <property type="match status" value="1"/>
</dbReference>
<evidence type="ECO:0000313" key="5">
    <source>
        <dbReference type="Proteomes" id="UP000183658"/>
    </source>
</evidence>
<dbReference type="EMBL" id="FOFZ01000021">
    <property type="protein sequence ID" value="SER72095.1"/>
    <property type="molecule type" value="Genomic_DNA"/>
</dbReference>
<dbReference type="InterPro" id="IPR007431">
    <property type="entry name" value="ACP_PD"/>
</dbReference>
<dbReference type="GO" id="GO:0008770">
    <property type="term" value="F:[acyl-carrier-protein] phosphodiesterase activity"/>
    <property type="evidence" value="ECO:0007669"/>
    <property type="project" value="InterPro"/>
</dbReference>
<protein>
    <submittedName>
        <fullName evidence="4">Acyl carrier protein phosphodiesterase</fullName>
    </submittedName>
</protein>
<dbReference type="PIRSF" id="PIRSF011489">
    <property type="entry name" value="DUF479"/>
    <property type="match status" value="1"/>
</dbReference>
<keyword evidence="5" id="KW-1185">Reference proteome</keyword>
<organism evidence="4 5">
    <name type="scientific">Flavobacterium frigoris</name>
    <dbReference type="NCBI Taxonomy" id="229204"/>
    <lineage>
        <taxon>Bacteria</taxon>
        <taxon>Pseudomonadati</taxon>
        <taxon>Bacteroidota</taxon>
        <taxon>Flavobacteriia</taxon>
        <taxon>Flavobacteriales</taxon>
        <taxon>Flavobacteriaceae</taxon>
        <taxon>Flavobacterium</taxon>
    </lineage>
</organism>
<sequence length="194" mass="23009">MNFLAHIYLSGDNDLIKIGNFMADGIRGKHFENYPLEVQKGIILHRAIDTFTDAHPVFRQSTKKLHSRYHHYSGVIVDVFYDHFLAKNWVKYSDEDLETYVTTFYRSLNDNIPILSERTISIMPYMIKQNWLLSYQTIAGIDKILTQMDSRTKNESKMRFASEELTQFYTEFEQEFTGFFEELRAHARQKLIEE</sequence>
<dbReference type="PANTHER" id="PTHR38764">
    <property type="entry name" value="ACYL CARRIER PROTEIN PHOSPHODIESTERASE"/>
    <property type="match status" value="1"/>
</dbReference>
<keyword evidence="1" id="KW-0444">Lipid biosynthesis</keyword>
<proteinExistence type="predicted"/>
<dbReference type="OrthoDB" id="8442777at2"/>
<evidence type="ECO:0000256" key="1">
    <source>
        <dbReference type="ARBA" id="ARBA00022516"/>
    </source>
</evidence>
<evidence type="ECO:0000256" key="2">
    <source>
        <dbReference type="ARBA" id="ARBA00022801"/>
    </source>
</evidence>
<dbReference type="AlphaFoldDB" id="A0A1H9RHQ5"/>
<keyword evidence="2" id="KW-0378">Hydrolase</keyword>
<dbReference type="GO" id="GO:0006633">
    <property type="term" value="P:fatty acid biosynthetic process"/>
    <property type="evidence" value="ECO:0007669"/>
    <property type="project" value="InterPro"/>
</dbReference>
<accession>A0A1H9RHQ5</accession>
<dbReference type="RefSeq" id="WP_074724640.1">
    <property type="nucleotide sequence ID" value="NZ_CBCRVS010000023.1"/>
</dbReference>
<name>A0A1H9RHQ5_FLAFI</name>
<gene>
    <name evidence="4" type="ORF">SAMN05444355_1219</name>
</gene>
<dbReference type="Pfam" id="PF04336">
    <property type="entry name" value="ACP_PD"/>
    <property type="match status" value="1"/>
</dbReference>
<dbReference type="Proteomes" id="UP000183658">
    <property type="component" value="Unassembled WGS sequence"/>
</dbReference>
<evidence type="ECO:0000256" key="3">
    <source>
        <dbReference type="ARBA" id="ARBA00023098"/>
    </source>
</evidence>
<reference evidence="5" key="1">
    <citation type="submission" date="2016-10" db="EMBL/GenBank/DDBJ databases">
        <authorList>
            <person name="Varghese N."/>
            <person name="Submissions S."/>
        </authorList>
    </citation>
    <scope>NUCLEOTIDE SEQUENCE [LARGE SCALE GENOMIC DNA]</scope>
    <source>
        <strain evidence="5">DSM 15719</strain>
    </source>
</reference>
<evidence type="ECO:0000313" key="4">
    <source>
        <dbReference type="EMBL" id="SER72095.1"/>
    </source>
</evidence>